<dbReference type="Proteomes" id="UP000053372">
    <property type="component" value="Unassembled WGS sequence"/>
</dbReference>
<accession>A0A0V7ZU71</accession>
<sequence length="174" mass="19726">MKINSIHLQKLPLIKLVRFLNIAGPVAGATAALSPLILFLWNSHPQYLDVGATFNRYETIRLEVASQPKQISKGMKFRFRWDIPSNQGMLFTLNKKPEISEVTTNHYLMSVDIIFLKDNIVRSVIRNAPPCFLKNKCPKYSSIYPVNQMIQVPGGSISTIDLQPEDKIGIKMLK</sequence>
<keyword evidence="1" id="KW-1133">Transmembrane helix</keyword>
<feature type="transmembrane region" description="Helical" evidence="1">
    <location>
        <begin position="20"/>
        <end position="41"/>
    </location>
</feature>
<dbReference type="InterPro" id="IPR003795">
    <property type="entry name" value="DUF192"/>
</dbReference>
<gene>
    <name evidence="2" type="ORF">BC008_00135</name>
</gene>
<dbReference type="RefSeq" id="WP_058183574.1">
    <property type="nucleotide sequence ID" value="NZ_LMTZ01000080.1"/>
</dbReference>
<proteinExistence type="predicted"/>
<keyword evidence="3" id="KW-1185">Reference proteome</keyword>
<dbReference type="OrthoDB" id="5526466at2"/>
<dbReference type="PANTHER" id="PTHR37953:SF1">
    <property type="entry name" value="UPF0127 PROTEIN MJ1496"/>
    <property type="match status" value="1"/>
</dbReference>
<dbReference type="Gene3D" id="2.60.120.1140">
    <property type="entry name" value="Protein of unknown function DUF192"/>
    <property type="match status" value="1"/>
</dbReference>
<evidence type="ECO:0008006" key="4">
    <source>
        <dbReference type="Google" id="ProtNLM"/>
    </source>
</evidence>
<dbReference type="Pfam" id="PF02643">
    <property type="entry name" value="DUF192"/>
    <property type="match status" value="1"/>
</dbReference>
<dbReference type="AlphaFoldDB" id="A0A0V7ZU71"/>
<organism evidence="2 3">
    <name type="scientific">Mastigocoleus testarum BC008</name>
    <dbReference type="NCBI Taxonomy" id="371196"/>
    <lineage>
        <taxon>Bacteria</taxon>
        <taxon>Bacillati</taxon>
        <taxon>Cyanobacteriota</taxon>
        <taxon>Cyanophyceae</taxon>
        <taxon>Nostocales</taxon>
        <taxon>Hapalosiphonaceae</taxon>
        <taxon>Mastigocoleus</taxon>
    </lineage>
</organism>
<keyword evidence="1" id="KW-0472">Membrane</keyword>
<keyword evidence="1" id="KW-0812">Transmembrane</keyword>
<dbReference type="InterPro" id="IPR038695">
    <property type="entry name" value="Saro_0823-like_sf"/>
</dbReference>
<evidence type="ECO:0000313" key="2">
    <source>
        <dbReference type="EMBL" id="KST68089.1"/>
    </source>
</evidence>
<dbReference type="EMBL" id="LMTZ01000080">
    <property type="protein sequence ID" value="KST68089.1"/>
    <property type="molecule type" value="Genomic_DNA"/>
</dbReference>
<evidence type="ECO:0000313" key="3">
    <source>
        <dbReference type="Proteomes" id="UP000053372"/>
    </source>
</evidence>
<name>A0A0V7ZU71_9CYAN</name>
<dbReference type="PANTHER" id="PTHR37953">
    <property type="entry name" value="UPF0127 PROTEIN MJ1496"/>
    <property type="match status" value="1"/>
</dbReference>
<reference evidence="2 3" key="1">
    <citation type="journal article" date="2015" name="Genome Announc.">
        <title>Draft Genome of the Euendolithic (true boring) Cyanobacterium Mastigocoleus testarum strain BC008.</title>
        <authorList>
            <person name="Guida B.S."/>
            <person name="Garcia-Pichel F."/>
        </authorList>
    </citation>
    <scope>NUCLEOTIDE SEQUENCE [LARGE SCALE GENOMIC DNA]</scope>
    <source>
        <strain evidence="2 3">BC008</strain>
    </source>
</reference>
<evidence type="ECO:0000256" key="1">
    <source>
        <dbReference type="SAM" id="Phobius"/>
    </source>
</evidence>
<comment type="caution">
    <text evidence="2">The sequence shown here is derived from an EMBL/GenBank/DDBJ whole genome shotgun (WGS) entry which is preliminary data.</text>
</comment>
<protein>
    <recommendedName>
        <fullName evidence="4">DUF192 domain-containing protein</fullName>
    </recommendedName>
</protein>